<dbReference type="GO" id="GO:0006355">
    <property type="term" value="P:regulation of DNA-templated transcription"/>
    <property type="evidence" value="ECO:0007669"/>
    <property type="project" value="InterPro"/>
</dbReference>
<gene>
    <name evidence="4" type="ORF">AWC19_26320</name>
</gene>
<dbReference type="InterPro" id="IPR041664">
    <property type="entry name" value="AAA_16"/>
</dbReference>
<dbReference type="SUPFAM" id="SSF48452">
    <property type="entry name" value="TPR-like"/>
    <property type="match status" value="1"/>
</dbReference>
<dbReference type="PRINTS" id="PR00038">
    <property type="entry name" value="HTHLUXR"/>
</dbReference>
<comment type="caution">
    <text evidence="4">The sequence shown here is derived from an EMBL/GenBank/DDBJ whole genome shotgun (WGS) entry which is preliminary data.</text>
</comment>
<dbReference type="Gene3D" id="1.25.40.10">
    <property type="entry name" value="Tetratricopeptide repeat domain"/>
    <property type="match status" value="1"/>
</dbReference>
<dbReference type="PROSITE" id="PS50043">
    <property type="entry name" value="HTH_LUXR_2"/>
    <property type="match status" value="1"/>
</dbReference>
<organism evidence="4 5">
    <name type="scientific">Mycobacterium palustre</name>
    <dbReference type="NCBI Taxonomy" id="153971"/>
    <lineage>
        <taxon>Bacteria</taxon>
        <taxon>Bacillati</taxon>
        <taxon>Actinomycetota</taxon>
        <taxon>Actinomycetes</taxon>
        <taxon>Mycobacteriales</taxon>
        <taxon>Mycobacteriaceae</taxon>
        <taxon>Mycobacterium</taxon>
        <taxon>Mycobacterium simiae complex</taxon>
    </lineage>
</organism>
<dbReference type="STRING" id="153971.AWC19_26320"/>
<dbReference type="Pfam" id="PF13191">
    <property type="entry name" value="AAA_16"/>
    <property type="match status" value="1"/>
</dbReference>
<dbReference type="InterPro" id="IPR027417">
    <property type="entry name" value="P-loop_NTPase"/>
</dbReference>
<dbReference type="GO" id="GO:0004016">
    <property type="term" value="F:adenylate cyclase activity"/>
    <property type="evidence" value="ECO:0007669"/>
    <property type="project" value="TreeGrafter"/>
</dbReference>
<keyword evidence="5" id="KW-1185">Reference proteome</keyword>
<dbReference type="PROSITE" id="PS00622">
    <property type="entry name" value="HTH_LUXR_1"/>
    <property type="match status" value="1"/>
</dbReference>
<evidence type="ECO:0000256" key="2">
    <source>
        <dbReference type="ARBA" id="ARBA00022840"/>
    </source>
</evidence>
<evidence type="ECO:0000313" key="4">
    <source>
        <dbReference type="EMBL" id="ORW28913.1"/>
    </source>
</evidence>
<evidence type="ECO:0000313" key="5">
    <source>
        <dbReference type="Proteomes" id="UP000193529"/>
    </source>
</evidence>
<accession>A0A1X1ZX43</accession>
<dbReference type="CDD" id="cd06170">
    <property type="entry name" value="LuxR_C_like"/>
    <property type="match status" value="1"/>
</dbReference>
<protein>
    <submittedName>
        <fullName evidence="4">LuxR family transcriptional regulator</fullName>
    </submittedName>
</protein>
<name>A0A1X1ZX43_9MYCO</name>
<dbReference type="Pfam" id="PF00196">
    <property type="entry name" value="GerE"/>
    <property type="match status" value="1"/>
</dbReference>
<dbReference type="EMBL" id="LQPJ01000052">
    <property type="protein sequence ID" value="ORW28913.1"/>
    <property type="molecule type" value="Genomic_DNA"/>
</dbReference>
<dbReference type="InterPro" id="IPR000792">
    <property type="entry name" value="Tscrpt_reg_LuxR_C"/>
</dbReference>
<dbReference type="Gene3D" id="1.10.10.10">
    <property type="entry name" value="Winged helix-like DNA-binding domain superfamily/Winged helix DNA-binding domain"/>
    <property type="match status" value="1"/>
</dbReference>
<evidence type="ECO:0000259" key="3">
    <source>
        <dbReference type="PROSITE" id="PS50043"/>
    </source>
</evidence>
<dbReference type="SUPFAM" id="SSF46894">
    <property type="entry name" value="C-terminal effector domain of the bipartite response regulators"/>
    <property type="match status" value="1"/>
</dbReference>
<dbReference type="SMART" id="SM00421">
    <property type="entry name" value="HTH_LUXR"/>
    <property type="match status" value="1"/>
</dbReference>
<dbReference type="AlphaFoldDB" id="A0A1X1ZX43"/>
<dbReference type="InterPro" id="IPR016032">
    <property type="entry name" value="Sig_transdc_resp-reg_C-effctor"/>
</dbReference>
<evidence type="ECO:0000256" key="1">
    <source>
        <dbReference type="ARBA" id="ARBA00022741"/>
    </source>
</evidence>
<dbReference type="InterPro" id="IPR036388">
    <property type="entry name" value="WH-like_DNA-bd_sf"/>
</dbReference>
<feature type="domain" description="HTH luxR-type" evidence="3">
    <location>
        <begin position="850"/>
        <end position="915"/>
    </location>
</feature>
<sequence length="921" mass="99118">MAQRIVSRQAEEQALADFFDSATRQPCALVIEGDAGIGKTTLWQDTLARARDRGFRVLTSRAAAAESVLAYTALADLVSDVDDPILADLPAPQQAALDAALLRRRDGTRDTDARAVAAAFVTVIDRLAAEVPVLVAIDDLQWLDTSSANVVSFAARRLPVGAAMVWTVRTGEAAPRLQLASPDAVRRIRLQPLTVGELHQVLTLRLGGSPTRPALLRLHSVSGGNPFYALELAREIGTRRANTELGLPASLSDLVRTRIGRVGTGAKDVLLAMSCVPAPTVQLVAQVTGTAPDRVVKLLDAAEAQAVVAFEGNRVQFTHPLLAHGVYSTAAPGRRRAMHRRLAELVTEPELRARHLALSDPTGEPQTLEALDTAAEIARGRGAPATASELLELAMRLGGDTPERRIRCAAFHFNAGNAAQARALLERTIEKPASPPVRAQALNLLAVMSQVEVSLLDSANYFERALGEAGDDLALRVQILVALAWVQVRIGRLAASARSIADAVTGAERLGHSQQLSQALGMRAVVRLLLGDGLDERNLRHALALAERETAISVTLHPTFHSAMVMAWTGQLDVAHGQYVAIRQRCIERGEESDLVFVSFHCVLNEIWRADFGYAALIAEDTCERARQLEGALQLSAALAARGIVSAYIGREPDARRDVSEAIGPISRSGSRLLTASTVATLGFLEVSLGNYPAAIAELEPLLGIIKAAPEATEIFVAGFLPDAVEALIGVGRADEAEPLIAALERNGRRLDRAWMLAVALRGRAMQFAARGDLEGASATAELAMAEHERLPMPFERARTQLLLGQLQRRQRHRDTATATLREAQQTFDRLGTPLWATRAGAELARGTSGRRRTGTLTPSEQRVAELAVSGMTNREIAAALFISPKTVEVNLSRSYQKLGVRSRVELYRAIDTTNPALPKE</sequence>
<dbReference type="PANTHER" id="PTHR16305:SF35">
    <property type="entry name" value="TRANSCRIPTIONAL ACTIVATOR DOMAIN"/>
    <property type="match status" value="1"/>
</dbReference>
<dbReference type="GO" id="GO:0005737">
    <property type="term" value="C:cytoplasm"/>
    <property type="evidence" value="ECO:0007669"/>
    <property type="project" value="TreeGrafter"/>
</dbReference>
<dbReference type="InterPro" id="IPR011990">
    <property type="entry name" value="TPR-like_helical_dom_sf"/>
</dbReference>
<dbReference type="GO" id="GO:0003677">
    <property type="term" value="F:DNA binding"/>
    <property type="evidence" value="ECO:0007669"/>
    <property type="project" value="InterPro"/>
</dbReference>
<dbReference type="SUPFAM" id="SSF52540">
    <property type="entry name" value="P-loop containing nucleoside triphosphate hydrolases"/>
    <property type="match status" value="1"/>
</dbReference>
<dbReference type="Proteomes" id="UP000193529">
    <property type="component" value="Unassembled WGS sequence"/>
</dbReference>
<dbReference type="RefSeq" id="WP_085076787.1">
    <property type="nucleotide sequence ID" value="NZ_JACKRZ010000197.1"/>
</dbReference>
<dbReference type="PANTHER" id="PTHR16305">
    <property type="entry name" value="TESTICULAR SOLUBLE ADENYLYL CYCLASE"/>
    <property type="match status" value="1"/>
</dbReference>
<keyword evidence="1" id="KW-0547">Nucleotide-binding</keyword>
<proteinExistence type="predicted"/>
<dbReference type="GO" id="GO:0005524">
    <property type="term" value="F:ATP binding"/>
    <property type="evidence" value="ECO:0007669"/>
    <property type="project" value="UniProtKB-KW"/>
</dbReference>
<reference evidence="4 5" key="1">
    <citation type="submission" date="2016-01" db="EMBL/GenBank/DDBJ databases">
        <title>The new phylogeny of the genus Mycobacterium.</title>
        <authorList>
            <person name="Tarcisio F."/>
            <person name="Conor M."/>
            <person name="Antonella G."/>
            <person name="Elisabetta G."/>
            <person name="Giulia F.S."/>
            <person name="Sara T."/>
            <person name="Anna F."/>
            <person name="Clotilde B."/>
            <person name="Roberto B."/>
            <person name="Veronica D.S."/>
            <person name="Fabio R."/>
            <person name="Monica P."/>
            <person name="Olivier J."/>
            <person name="Enrico T."/>
            <person name="Nicola S."/>
        </authorList>
    </citation>
    <scope>NUCLEOTIDE SEQUENCE [LARGE SCALE GENOMIC DNA]</scope>
    <source>
        <strain evidence="4 5">DSM 44572</strain>
    </source>
</reference>
<dbReference type="OrthoDB" id="3796539at2"/>
<keyword evidence="2" id="KW-0067">ATP-binding</keyword>